<reference evidence="11 12" key="1">
    <citation type="submission" date="2021-08" db="EMBL/GenBank/DDBJ databases">
        <title>Nocardioides bacterium WL0053 sp. nov., isolated from the sediment.</title>
        <authorList>
            <person name="Wang L."/>
            <person name="Zhang D."/>
            <person name="Zhang A."/>
        </authorList>
    </citation>
    <scope>NUCLEOTIDE SEQUENCE [LARGE SCALE GENOMIC DNA]</scope>
    <source>
        <strain evidence="11 12">WL0053</strain>
    </source>
</reference>
<dbReference type="InterPro" id="IPR003439">
    <property type="entry name" value="ABC_transporter-like_ATP-bd"/>
</dbReference>
<dbReference type="PROSITE" id="PS50929">
    <property type="entry name" value="ABC_TM1F"/>
    <property type="match status" value="2"/>
</dbReference>
<name>A0ABS7RLC0_9ACTN</name>
<dbReference type="RefSeq" id="WP_221025558.1">
    <property type="nucleotide sequence ID" value="NZ_JAIEZQ010000002.1"/>
</dbReference>
<dbReference type="Pfam" id="PF00005">
    <property type="entry name" value="ABC_tran"/>
    <property type="match status" value="2"/>
</dbReference>
<evidence type="ECO:0000313" key="11">
    <source>
        <dbReference type="EMBL" id="MBY9075859.1"/>
    </source>
</evidence>
<feature type="transmembrane region" description="Helical" evidence="8">
    <location>
        <begin position="269"/>
        <end position="286"/>
    </location>
</feature>
<dbReference type="NCBIfam" id="TIGR02857">
    <property type="entry name" value="CydD"/>
    <property type="match status" value="1"/>
</dbReference>
<dbReference type="InterPro" id="IPR017871">
    <property type="entry name" value="ABC_transporter-like_CS"/>
</dbReference>
<feature type="region of interest" description="Disordered" evidence="7">
    <location>
        <begin position="1132"/>
        <end position="1154"/>
    </location>
</feature>
<evidence type="ECO:0000256" key="5">
    <source>
        <dbReference type="ARBA" id="ARBA00022989"/>
    </source>
</evidence>
<evidence type="ECO:0000256" key="3">
    <source>
        <dbReference type="ARBA" id="ARBA00022741"/>
    </source>
</evidence>
<protein>
    <submittedName>
        <fullName evidence="11">Thiol reductant ABC exporter subunit CydD</fullName>
    </submittedName>
</protein>
<dbReference type="SUPFAM" id="SSF52540">
    <property type="entry name" value="P-loop containing nucleoside triphosphate hydrolases"/>
    <property type="match status" value="2"/>
</dbReference>
<feature type="transmembrane region" description="Helical" evidence="8">
    <location>
        <begin position="242"/>
        <end position="263"/>
    </location>
</feature>
<feature type="transmembrane region" description="Helical" evidence="8">
    <location>
        <begin position="634"/>
        <end position="652"/>
    </location>
</feature>
<feature type="domain" description="ABC transmembrane type-1" evidence="10">
    <location>
        <begin position="603"/>
        <end position="885"/>
    </location>
</feature>
<dbReference type="InterPro" id="IPR039421">
    <property type="entry name" value="Type_1_exporter"/>
</dbReference>
<feature type="transmembrane region" description="Helical" evidence="8">
    <location>
        <begin position="602"/>
        <end position="628"/>
    </location>
</feature>
<feature type="domain" description="ABC transporter" evidence="9">
    <location>
        <begin position="921"/>
        <end position="1154"/>
    </location>
</feature>
<keyword evidence="4" id="KW-0067">ATP-binding</keyword>
<accession>A0ABS7RLC0</accession>
<feature type="transmembrane region" description="Helical" evidence="8">
    <location>
        <begin position="137"/>
        <end position="156"/>
    </location>
</feature>
<feature type="transmembrane region" description="Helical" evidence="8">
    <location>
        <begin position="20"/>
        <end position="49"/>
    </location>
</feature>
<evidence type="ECO:0000256" key="1">
    <source>
        <dbReference type="ARBA" id="ARBA00004651"/>
    </source>
</evidence>
<feature type="transmembrane region" description="Helical" evidence="8">
    <location>
        <begin position="744"/>
        <end position="764"/>
    </location>
</feature>
<dbReference type="PROSITE" id="PS50893">
    <property type="entry name" value="ABC_TRANSPORTER_2"/>
    <property type="match status" value="2"/>
</dbReference>
<comment type="subcellular location">
    <subcellularLocation>
        <location evidence="1">Cell membrane</location>
        <topology evidence="1">Multi-pass membrane protein</topology>
    </subcellularLocation>
</comment>
<dbReference type="SMART" id="SM00382">
    <property type="entry name" value="AAA"/>
    <property type="match status" value="2"/>
</dbReference>
<dbReference type="CDD" id="cd18584">
    <property type="entry name" value="ABC_6TM_AarD_CydD"/>
    <property type="match status" value="1"/>
</dbReference>
<feature type="transmembrane region" description="Helical" evidence="8">
    <location>
        <begin position="720"/>
        <end position="738"/>
    </location>
</feature>
<keyword evidence="3" id="KW-0547">Nucleotide-binding</keyword>
<dbReference type="EMBL" id="JAIEZQ010000002">
    <property type="protein sequence ID" value="MBY9075859.1"/>
    <property type="molecule type" value="Genomic_DNA"/>
</dbReference>
<comment type="caution">
    <text evidence="11">The sequence shown here is derived from an EMBL/GenBank/DDBJ whole genome shotgun (WGS) entry which is preliminary data.</text>
</comment>
<keyword evidence="2 8" id="KW-0812">Transmembrane</keyword>
<keyword evidence="5 8" id="KW-1133">Transmembrane helix</keyword>
<evidence type="ECO:0000256" key="8">
    <source>
        <dbReference type="SAM" id="Phobius"/>
    </source>
</evidence>
<dbReference type="Proteomes" id="UP000754710">
    <property type="component" value="Unassembled WGS sequence"/>
</dbReference>
<feature type="domain" description="ABC transporter" evidence="9">
    <location>
        <begin position="338"/>
        <end position="572"/>
    </location>
</feature>
<organism evidence="11 12">
    <name type="scientific">Nocardioides jiangsuensis</name>
    <dbReference type="NCBI Taxonomy" id="2866161"/>
    <lineage>
        <taxon>Bacteria</taxon>
        <taxon>Bacillati</taxon>
        <taxon>Actinomycetota</taxon>
        <taxon>Actinomycetes</taxon>
        <taxon>Propionibacteriales</taxon>
        <taxon>Nocardioidaceae</taxon>
        <taxon>Nocardioides</taxon>
    </lineage>
</organism>
<dbReference type="Gene3D" id="3.40.50.300">
    <property type="entry name" value="P-loop containing nucleotide triphosphate hydrolases"/>
    <property type="match status" value="2"/>
</dbReference>
<dbReference type="NCBIfam" id="TIGR02868">
    <property type="entry name" value="CydC"/>
    <property type="match status" value="1"/>
</dbReference>
<evidence type="ECO:0000256" key="4">
    <source>
        <dbReference type="ARBA" id="ARBA00022840"/>
    </source>
</evidence>
<keyword evidence="6 8" id="KW-0472">Membrane</keyword>
<dbReference type="PROSITE" id="PS00211">
    <property type="entry name" value="ABC_TRANSPORTER_1"/>
    <property type="match status" value="2"/>
</dbReference>
<dbReference type="InterPro" id="IPR003593">
    <property type="entry name" value="AAA+_ATPase"/>
</dbReference>
<dbReference type="InterPro" id="IPR036640">
    <property type="entry name" value="ABC1_TM_sf"/>
</dbReference>
<evidence type="ECO:0000259" key="9">
    <source>
        <dbReference type="PROSITE" id="PS50893"/>
    </source>
</evidence>
<dbReference type="InterPro" id="IPR014216">
    <property type="entry name" value="ABC_transptr_CydD"/>
</dbReference>
<gene>
    <name evidence="11" type="primary">cydD</name>
    <name evidence="11" type="ORF">K1X13_13585</name>
</gene>
<feature type="domain" description="ABC transmembrane type-1" evidence="10">
    <location>
        <begin position="20"/>
        <end position="305"/>
    </location>
</feature>
<dbReference type="InterPro" id="IPR027417">
    <property type="entry name" value="P-loop_NTPase"/>
</dbReference>
<feature type="transmembrane region" description="Helical" evidence="8">
    <location>
        <begin position="858"/>
        <end position="884"/>
    </location>
</feature>
<keyword evidence="12" id="KW-1185">Reference proteome</keyword>
<sequence>MRPLDPRLLPHLTPARLPLAGVVAGGVVSGALLVGQAFAVAGLVTALFAGAGTGRWSAAVDAALLLAAVTAGRAVTSWLVDAAAASASARVTSTLRRRLLDAAVTLGPSGRAGRRDGEVALLATRGVAAVDPYLTRYLPTLVVAAVLPPLTVLAIATQDLLSAGIVLVTLPLVPVFAVLVGLATRDRADRQWRALASLSGHFVDVMRGLPTLVAYRRARAQSASIRSVTDRYRRATNETLKLAFASSAVLELVATLSVALVAVTVGLRLSGGSLDLGTALVVLLLAPEAYWPLRRVGAEFHAAAEGTATFEAADAVLSGAPEPADAAPGAAPAPRRELHLERVTAGYPGRVEPVLDRLDAVVPSRGLTAVVGPSGSGKSTLLAVLTGQLPLSAGRLLVDGVPLDPERADWRSQVAWVPQRPWVAAAPVRDNVLLGRPGATDAEVWAALERVALGEVVAALPGGLDEVLGEDGAGLSAGERARLVLARAVLAQRPLVLLDEPTAHLDPLTESVIADTIRDLARDSAVVVVAHRDSLVRMADHVVEIPLLAAASPARAATEPLPQVLTEASATAPAAPDAAAAPPASAVPPAASGPLARPRVRLALGALLGSLAAASGVALTATAGWLIARAAEHPPVLMLMVAIVGVRTFGLARPVLRYAERLVTHDVALRLLADRRAAVYDLLVPLVPGRLGRQRGDVLASVVDDVDSLVDRYLRVRGPLTTFAVVTVLSTGFAAWVLPSAGLVTAATLLVGGSLAYGVSRVGVARAERSFVAQRAALSAQVVHLLQGAQDLVLWQATGRELDRVDELGGAVATAATRSARAVATGRALAVLVTGLGVLAVARVGAAPLASGELSAPMLALLVLLPLALLEVVSPLADVGALAVRVSAADRRLTALARTAPAVADPTAPGPQSRDGAVPEVRLERVSAGWGETPVLRDLDLDLAPGSRVAVVGPSGSGKSTLAALLLRFLDPASGRMTIGGVPATSLLLDDVRRTTGLVDDDPHVFSSTLFENVRLARPDASRAEVAAALRAVRLGDWLDGLPDGLDTLLGDGHAHVSGGERARIGMARAVLADLPVLVLDEPTAHLDSATAEDVAADLLDAGRGRSVVWVTHGTAGLDRVDTVLDLGRRAAQPAPPAHAPDRAGVARAEHVVG</sequence>
<dbReference type="SUPFAM" id="SSF90123">
    <property type="entry name" value="ABC transporter transmembrane region"/>
    <property type="match status" value="2"/>
</dbReference>
<evidence type="ECO:0000256" key="2">
    <source>
        <dbReference type="ARBA" id="ARBA00022692"/>
    </source>
</evidence>
<dbReference type="InterPro" id="IPR014223">
    <property type="entry name" value="ABC_CydC/D"/>
</dbReference>
<dbReference type="Pfam" id="PF00664">
    <property type="entry name" value="ABC_membrane"/>
    <property type="match status" value="1"/>
</dbReference>
<evidence type="ECO:0000256" key="7">
    <source>
        <dbReference type="SAM" id="MobiDB-lite"/>
    </source>
</evidence>
<feature type="transmembrane region" description="Helical" evidence="8">
    <location>
        <begin position="162"/>
        <end position="183"/>
    </location>
</feature>
<dbReference type="Gene3D" id="1.20.1560.10">
    <property type="entry name" value="ABC transporter type 1, transmembrane domain"/>
    <property type="match status" value="2"/>
</dbReference>
<proteinExistence type="predicted"/>
<dbReference type="CDD" id="cd03228">
    <property type="entry name" value="ABCC_MRP_Like"/>
    <property type="match status" value="1"/>
</dbReference>
<evidence type="ECO:0000259" key="10">
    <source>
        <dbReference type="PROSITE" id="PS50929"/>
    </source>
</evidence>
<dbReference type="InterPro" id="IPR011527">
    <property type="entry name" value="ABC1_TM_dom"/>
</dbReference>
<dbReference type="PANTHER" id="PTHR24221">
    <property type="entry name" value="ATP-BINDING CASSETTE SUB-FAMILY B"/>
    <property type="match status" value="1"/>
</dbReference>
<dbReference type="PANTHER" id="PTHR24221:SF590">
    <property type="entry name" value="COMPONENT LINKED WITH THE ASSEMBLY OF CYTOCHROME' TRANSPORT TRANSMEMBRANE ATP-BINDING PROTEIN ABC TRANSPORTER CYDD-RELATED"/>
    <property type="match status" value="1"/>
</dbReference>
<evidence type="ECO:0000256" key="6">
    <source>
        <dbReference type="ARBA" id="ARBA00023136"/>
    </source>
</evidence>
<evidence type="ECO:0000313" key="12">
    <source>
        <dbReference type="Proteomes" id="UP000754710"/>
    </source>
</evidence>
<feature type="transmembrane region" description="Helical" evidence="8">
    <location>
        <begin position="828"/>
        <end position="846"/>
    </location>
</feature>